<feature type="region of interest" description="Disordered" evidence="1">
    <location>
        <begin position="69"/>
        <end position="115"/>
    </location>
</feature>
<name>A0A1F6DKH4_9BACT</name>
<evidence type="ECO:0000313" key="2">
    <source>
        <dbReference type="EMBL" id="OGG61914.1"/>
    </source>
</evidence>
<dbReference type="STRING" id="1798491.A3C87_00770"/>
<gene>
    <name evidence="2" type="ORF">A3C87_00770</name>
</gene>
<feature type="compositionally biased region" description="Basic and acidic residues" evidence="1">
    <location>
        <begin position="86"/>
        <end position="97"/>
    </location>
</feature>
<dbReference type="Proteomes" id="UP000176511">
    <property type="component" value="Unassembled WGS sequence"/>
</dbReference>
<dbReference type="AlphaFoldDB" id="A0A1F6DKH4"/>
<dbReference type="EMBL" id="MFLE01000014">
    <property type="protein sequence ID" value="OGG61914.1"/>
    <property type="molecule type" value="Genomic_DNA"/>
</dbReference>
<dbReference type="PANTHER" id="PTHR30510">
    <property type="entry name" value="UPF0229 PROTEIN YEAH"/>
    <property type="match status" value="1"/>
</dbReference>
<evidence type="ECO:0000256" key="1">
    <source>
        <dbReference type="SAM" id="MobiDB-lite"/>
    </source>
</evidence>
<evidence type="ECO:0000313" key="3">
    <source>
        <dbReference type="Proteomes" id="UP000176511"/>
    </source>
</evidence>
<feature type="compositionally biased region" description="Basic and acidic residues" evidence="1">
    <location>
        <begin position="14"/>
        <end position="27"/>
    </location>
</feature>
<sequence length="432" mass="49317">MDKKLFSAQNGTYIDRRGEHNSRGPILRERFSRRMKDYLREQVSDSVQKRDIKDFADGLDVKIPKRDLQQPHYRPVGGTHKGVHPGNDKWHAGDKVPHPKQGGGKGGKKASKDGGGEDDFVFMHLSEDEVLDIFFEDLELPNLTKMNIDLVHETLKRRGGVATSGNPSALHVFRTKKQSIMRKVAARGVLNEAIAECERELADVIAAHGALHPRARELAEKLEKLKSRHPVALDTVDLRFKSLIDVPKPSAKAVMFCLMDVSGSMTEKDKEIAKRFYILLYLFLRRAYGKDAVKIEFIRHHTRAVRCDEHEFFYSKETGGTIVSSGLELVSEIIQAEYAGDAWNAYVCQASDGDNWNDDTEVCEQIMEEELLPLLQYFAYIEIAENPQDLWASYVDLQYDHSEMFGMARVMDYPDIYPAFRSLFKRHNLIEK</sequence>
<proteinExistence type="predicted"/>
<protein>
    <submittedName>
        <fullName evidence="2">Uncharacterized protein</fullName>
    </submittedName>
</protein>
<feature type="region of interest" description="Disordered" evidence="1">
    <location>
        <begin position="1"/>
        <end position="27"/>
    </location>
</feature>
<dbReference type="InterPro" id="IPR006698">
    <property type="entry name" value="UPF0229"/>
</dbReference>
<comment type="caution">
    <text evidence="2">The sequence shown here is derived from an EMBL/GenBank/DDBJ whole genome shotgun (WGS) entry which is preliminary data.</text>
</comment>
<dbReference type="PANTHER" id="PTHR30510:SF2">
    <property type="entry name" value="UPF0229 PROTEIN YEAH"/>
    <property type="match status" value="1"/>
</dbReference>
<accession>A0A1F6DKH4</accession>
<reference evidence="2 3" key="1">
    <citation type="journal article" date="2016" name="Nat. Commun.">
        <title>Thousands of microbial genomes shed light on interconnected biogeochemical processes in an aquifer system.</title>
        <authorList>
            <person name="Anantharaman K."/>
            <person name="Brown C.T."/>
            <person name="Hug L.A."/>
            <person name="Sharon I."/>
            <person name="Castelle C.J."/>
            <person name="Probst A.J."/>
            <person name="Thomas B.C."/>
            <person name="Singh A."/>
            <person name="Wilkins M.J."/>
            <person name="Karaoz U."/>
            <person name="Brodie E.L."/>
            <person name="Williams K.H."/>
            <person name="Hubbard S.S."/>
            <person name="Banfield J.F."/>
        </authorList>
    </citation>
    <scope>NUCLEOTIDE SEQUENCE [LARGE SCALE GENOMIC DNA]</scope>
</reference>
<dbReference type="NCBIfam" id="NF003707">
    <property type="entry name" value="PRK05325.1-2"/>
    <property type="match status" value="1"/>
</dbReference>
<organism evidence="2 3">
    <name type="scientific">Candidatus Kaiserbacteria bacterium RIFCSPHIGHO2_02_FULL_49_34</name>
    <dbReference type="NCBI Taxonomy" id="1798491"/>
    <lineage>
        <taxon>Bacteria</taxon>
        <taxon>Candidatus Kaiseribacteriota</taxon>
    </lineage>
</organism>
<dbReference type="Pfam" id="PF04285">
    <property type="entry name" value="DUF444"/>
    <property type="match status" value="1"/>
</dbReference>